<dbReference type="Proteomes" id="UP000184499">
    <property type="component" value="Unassembled WGS sequence"/>
</dbReference>
<dbReference type="OrthoDB" id="4243861at2759"/>
<dbReference type="OMA" id="QTAHECK"/>
<sequence length="171" mass="20179">MDDSTHQIRERIIRQIRAVLSEFPADVGSSTIRILGDTPNSKLDPQDYLKSIRPFVSETEECLKKIHPDNETRFVAAKIYRGKHSYFIVDVNNTEYDYETAHDCKTVIPVYVLRLSKRQPTIFRKRELDEDIAKVLRNMHNLHGQDPLPLYDNHYDVNLCYPNPRRPEYEF</sequence>
<dbReference type="AlphaFoldDB" id="A0A1L9UQG4"/>
<organism evidence="1 2">
    <name type="scientific">Aspergillus brasiliensis (strain CBS 101740 / IMI 381727 / IBT 21946)</name>
    <dbReference type="NCBI Taxonomy" id="767769"/>
    <lineage>
        <taxon>Eukaryota</taxon>
        <taxon>Fungi</taxon>
        <taxon>Dikarya</taxon>
        <taxon>Ascomycota</taxon>
        <taxon>Pezizomycotina</taxon>
        <taxon>Eurotiomycetes</taxon>
        <taxon>Eurotiomycetidae</taxon>
        <taxon>Eurotiales</taxon>
        <taxon>Aspergillaceae</taxon>
        <taxon>Aspergillus</taxon>
        <taxon>Aspergillus subgen. Circumdati</taxon>
    </lineage>
</organism>
<proteinExistence type="predicted"/>
<dbReference type="EMBL" id="KV878682">
    <property type="protein sequence ID" value="OJJ73749.1"/>
    <property type="molecule type" value="Genomic_DNA"/>
</dbReference>
<dbReference type="GeneID" id="93577064"/>
<gene>
    <name evidence="1" type="ORF">ASPBRDRAFT_41458</name>
</gene>
<protein>
    <submittedName>
        <fullName evidence="1">Uncharacterized protein</fullName>
    </submittedName>
</protein>
<dbReference type="STRING" id="767769.A0A1L9UQG4"/>
<evidence type="ECO:0000313" key="2">
    <source>
        <dbReference type="Proteomes" id="UP000184499"/>
    </source>
</evidence>
<reference evidence="2" key="1">
    <citation type="journal article" date="2017" name="Genome Biol.">
        <title>Comparative genomics reveals high biological diversity and specific adaptations in the industrially and medically important fungal genus Aspergillus.</title>
        <authorList>
            <person name="de Vries R.P."/>
            <person name="Riley R."/>
            <person name="Wiebenga A."/>
            <person name="Aguilar-Osorio G."/>
            <person name="Amillis S."/>
            <person name="Uchima C.A."/>
            <person name="Anderluh G."/>
            <person name="Asadollahi M."/>
            <person name="Askin M."/>
            <person name="Barry K."/>
            <person name="Battaglia E."/>
            <person name="Bayram O."/>
            <person name="Benocci T."/>
            <person name="Braus-Stromeyer S.A."/>
            <person name="Caldana C."/>
            <person name="Canovas D."/>
            <person name="Cerqueira G.C."/>
            <person name="Chen F."/>
            <person name="Chen W."/>
            <person name="Choi C."/>
            <person name="Clum A."/>
            <person name="Dos Santos R.A."/>
            <person name="Damasio A.R."/>
            <person name="Diallinas G."/>
            <person name="Emri T."/>
            <person name="Fekete E."/>
            <person name="Flipphi M."/>
            <person name="Freyberg S."/>
            <person name="Gallo A."/>
            <person name="Gournas C."/>
            <person name="Habgood R."/>
            <person name="Hainaut M."/>
            <person name="Harispe M.L."/>
            <person name="Henrissat B."/>
            <person name="Hilden K.S."/>
            <person name="Hope R."/>
            <person name="Hossain A."/>
            <person name="Karabika E."/>
            <person name="Karaffa L."/>
            <person name="Karanyi Z."/>
            <person name="Krasevec N."/>
            <person name="Kuo A."/>
            <person name="Kusch H."/>
            <person name="LaButti K."/>
            <person name="Lagendijk E.L."/>
            <person name="Lapidus A."/>
            <person name="Levasseur A."/>
            <person name="Lindquist E."/>
            <person name="Lipzen A."/>
            <person name="Logrieco A.F."/>
            <person name="MacCabe A."/>
            <person name="Maekelae M.R."/>
            <person name="Malavazi I."/>
            <person name="Melin P."/>
            <person name="Meyer V."/>
            <person name="Mielnichuk N."/>
            <person name="Miskei M."/>
            <person name="Molnar A.P."/>
            <person name="Mule G."/>
            <person name="Ngan C.Y."/>
            <person name="Orejas M."/>
            <person name="Orosz E."/>
            <person name="Ouedraogo J.P."/>
            <person name="Overkamp K.M."/>
            <person name="Park H.-S."/>
            <person name="Perrone G."/>
            <person name="Piumi F."/>
            <person name="Punt P.J."/>
            <person name="Ram A.F."/>
            <person name="Ramon A."/>
            <person name="Rauscher S."/>
            <person name="Record E."/>
            <person name="Riano-Pachon D.M."/>
            <person name="Robert V."/>
            <person name="Roehrig J."/>
            <person name="Ruller R."/>
            <person name="Salamov A."/>
            <person name="Salih N.S."/>
            <person name="Samson R.A."/>
            <person name="Sandor E."/>
            <person name="Sanguinetti M."/>
            <person name="Schuetze T."/>
            <person name="Sepcic K."/>
            <person name="Shelest E."/>
            <person name="Sherlock G."/>
            <person name="Sophianopoulou V."/>
            <person name="Squina F.M."/>
            <person name="Sun H."/>
            <person name="Susca A."/>
            <person name="Todd R.B."/>
            <person name="Tsang A."/>
            <person name="Unkles S.E."/>
            <person name="van de Wiele N."/>
            <person name="van Rossen-Uffink D."/>
            <person name="Oliveira J.V."/>
            <person name="Vesth T.C."/>
            <person name="Visser J."/>
            <person name="Yu J.-H."/>
            <person name="Zhou M."/>
            <person name="Andersen M.R."/>
            <person name="Archer D.B."/>
            <person name="Baker S.E."/>
            <person name="Benoit I."/>
            <person name="Brakhage A.A."/>
            <person name="Braus G.H."/>
            <person name="Fischer R."/>
            <person name="Frisvad J.C."/>
            <person name="Goldman G.H."/>
            <person name="Houbraken J."/>
            <person name="Oakley B."/>
            <person name="Pocsi I."/>
            <person name="Scazzocchio C."/>
            <person name="Seiboth B."/>
            <person name="vanKuyk P.A."/>
            <person name="Wortman J."/>
            <person name="Dyer P.S."/>
            <person name="Grigoriev I.V."/>
        </authorList>
    </citation>
    <scope>NUCLEOTIDE SEQUENCE [LARGE SCALE GENOMIC DNA]</scope>
    <source>
        <strain evidence="2">CBS 101740 / IMI 381727 / IBT 21946</strain>
    </source>
</reference>
<dbReference type="VEuPathDB" id="FungiDB:ASPBRDRAFT_41458"/>
<name>A0A1L9UQG4_ASPBC</name>
<keyword evidence="2" id="KW-1185">Reference proteome</keyword>
<dbReference type="RefSeq" id="XP_067480997.1">
    <property type="nucleotide sequence ID" value="XM_067624576.1"/>
</dbReference>
<evidence type="ECO:0000313" key="1">
    <source>
        <dbReference type="EMBL" id="OJJ73749.1"/>
    </source>
</evidence>
<accession>A0A1L9UQG4</accession>